<evidence type="ECO:0000256" key="1">
    <source>
        <dbReference type="SAM" id="MobiDB-lite"/>
    </source>
</evidence>
<dbReference type="AlphaFoldDB" id="A0A8S1ATB2"/>
<proteinExistence type="predicted"/>
<reference evidence="2 3" key="1">
    <citation type="submission" date="2020-04" db="EMBL/GenBank/DDBJ databases">
        <authorList>
            <person name="Wallbank WR R."/>
            <person name="Pardo Diaz C."/>
            <person name="Kozak K."/>
            <person name="Martin S."/>
            <person name="Jiggins C."/>
            <person name="Moest M."/>
            <person name="Warren A I."/>
            <person name="Byers J.R.P. K."/>
            <person name="Montejo-Kovacevich G."/>
            <person name="Yen C E."/>
        </authorList>
    </citation>
    <scope>NUCLEOTIDE SEQUENCE [LARGE SCALE GENOMIC DNA]</scope>
</reference>
<gene>
    <name evidence="2" type="ORF">APLA_LOCUS12399</name>
</gene>
<dbReference type="EMBL" id="CADEBC010000540">
    <property type="protein sequence ID" value="CAB3249930.1"/>
    <property type="molecule type" value="Genomic_DNA"/>
</dbReference>
<feature type="region of interest" description="Disordered" evidence="1">
    <location>
        <begin position="81"/>
        <end position="104"/>
    </location>
</feature>
<name>A0A8S1ATB2_ARCPL</name>
<comment type="caution">
    <text evidence="2">The sequence shown here is derived from an EMBL/GenBank/DDBJ whole genome shotgun (WGS) entry which is preliminary data.</text>
</comment>
<sequence length="104" mass="11986">MHETTHIEKAHKNYVPEEMQYNVTPTCVLALFNQYLRTFQNLVYTPTPTAFLADKPTLPTRRTNDNTATILAFMHSTSIRASQRSPSTDNTAQYAHHHIRPRLC</sequence>
<feature type="compositionally biased region" description="Basic residues" evidence="1">
    <location>
        <begin position="95"/>
        <end position="104"/>
    </location>
</feature>
<feature type="compositionally biased region" description="Polar residues" evidence="1">
    <location>
        <begin position="81"/>
        <end position="93"/>
    </location>
</feature>
<protein>
    <submittedName>
        <fullName evidence="2">Uncharacterized protein</fullName>
    </submittedName>
</protein>
<accession>A0A8S1ATB2</accession>
<dbReference type="Proteomes" id="UP000494106">
    <property type="component" value="Unassembled WGS sequence"/>
</dbReference>
<evidence type="ECO:0000313" key="2">
    <source>
        <dbReference type="EMBL" id="CAB3249930.1"/>
    </source>
</evidence>
<keyword evidence="3" id="KW-1185">Reference proteome</keyword>
<organism evidence="2 3">
    <name type="scientific">Arctia plantaginis</name>
    <name type="common">Wood tiger moth</name>
    <name type="synonym">Phalaena plantaginis</name>
    <dbReference type="NCBI Taxonomy" id="874455"/>
    <lineage>
        <taxon>Eukaryota</taxon>
        <taxon>Metazoa</taxon>
        <taxon>Ecdysozoa</taxon>
        <taxon>Arthropoda</taxon>
        <taxon>Hexapoda</taxon>
        <taxon>Insecta</taxon>
        <taxon>Pterygota</taxon>
        <taxon>Neoptera</taxon>
        <taxon>Endopterygota</taxon>
        <taxon>Lepidoptera</taxon>
        <taxon>Glossata</taxon>
        <taxon>Ditrysia</taxon>
        <taxon>Noctuoidea</taxon>
        <taxon>Erebidae</taxon>
        <taxon>Arctiinae</taxon>
        <taxon>Arctia</taxon>
    </lineage>
</organism>
<evidence type="ECO:0000313" key="3">
    <source>
        <dbReference type="Proteomes" id="UP000494106"/>
    </source>
</evidence>